<keyword evidence="8" id="KW-1185">Reference proteome</keyword>
<organism evidence="6">
    <name type="scientific">Pycnococcus provasolii</name>
    <dbReference type="NCBI Taxonomy" id="41880"/>
    <lineage>
        <taxon>Eukaryota</taxon>
        <taxon>Viridiplantae</taxon>
        <taxon>Chlorophyta</taxon>
        <taxon>Pseudoscourfieldiophyceae</taxon>
        <taxon>Pseudoscourfieldiales</taxon>
        <taxon>Pycnococcaceae</taxon>
        <taxon>Pycnococcus</taxon>
    </lineage>
</organism>
<reference evidence="6" key="2">
    <citation type="submission" date="2021-01" db="EMBL/GenBank/DDBJ databases">
        <authorList>
            <person name="Corre E."/>
            <person name="Pelletier E."/>
            <person name="Niang G."/>
            <person name="Scheremetjew M."/>
            <person name="Finn R."/>
            <person name="Kale V."/>
            <person name="Holt S."/>
            <person name="Cochrane G."/>
            <person name="Meng A."/>
            <person name="Brown T."/>
            <person name="Cohen L."/>
        </authorList>
    </citation>
    <scope>NUCLEOTIDE SEQUENCE</scope>
    <source>
        <strain evidence="6">RCC251</strain>
    </source>
</reference>
<dbReference type="InterPro" id="IPR044613">
    <property type="entry name" value="Nep1/2-like"/>
</dbReference>
<dbReference type="SUPFAM" id="SSF54001">
    <property type="entry name" value="Cysteine proteinases"/>
    <property type="match status" value="1"/>
</dbReference>
<dbReference type="PANTHER" id="PTHR46468">
    <property type="entry name" value="SENTRIN-SPECIFIC PROTEASE 8"/>
    <property type="match status" value="1"/>
</dbReference>
<feature type="domain" description="Ubiquitin-like protease family profile" evidence="5">
    <location>
        <begin position="13"/>
        <end position="209"/>
    </location>
</feature>
<evidence type="ECO:0000256" key="3">
    <source>
        <dbReference type="ARBA" id="ARBA00022801"/>
    </source>
</evidence>
<dbReference type="GO" id="GO:0019784">
    <property type="term" value="F:deNEDDylase activity"/>
    <property type="evidence" value="ECO:0007669"/>
    <property type="project" value="InterPro"/>
</dbReference>
<dbReference type="EMBL" id="BNJQ01000001">
    <property type="protein sequence ID" value="GHP01456.1"/>
    <property type="molecule type" value="Genomic_DNA"/>
</dbReference>
<evidence type="ECO:0000259" key="5">
    <source>
        <dbReference type="PROSITE" id="PS50600"/>
    </source>
</evidence>
<accession>A0A7R9SYH8</accession>
<dbReference type="PANTHER" id="PTHR46468:SF1">
    <property type="entry name" value="SENTRIN-SPECIFIC PROTEASE 8"/>
    <property type="match status" value="1"/>
</dbReference>
<keyword evidence="2" id="KW-0645">Protease</keyword>
<proteinExistence type="inferred from homology"/>
<dbReference type="OrthoDB" id="5065855at2759"/>
<evidence type="ECO:0000256" key="2">
    <source>
        <dbReference type="ARBA" id="ARBA00022670"/>
    </source>
</evidence>
<dbReference type="GO" id="GO:0000338">
    <property type="term" value="P:protein deneddylation"/>
    <property type="evidence" value="ECO:0007669"/>
    <property type="project" value="TreeGrafter"/>
</dbReference>
<dbReference type="GO" id="GO:0008234">
    <property type="term" value="F:cysteine-type peptidase activity"/>
    <property type="evidence" value="ECO:0007669"/>
    <property type="project" value="UniProtKB-KW"/>
</dbReference>
<dbReference type="InterPro" id="IPR038765">
    <property type="entry name" value="Papain-like_cys_pep_sf"/>
</dbReference>
<evidence type="ECO:0000313" key="8">
    <source>
        <dbReference type="Proteomes" id="UP000660262"/>
    </source>
</evidence>
<dbReference type="Gene3D" id="3.40.395.10">
    <property type="entry name" value="Adenoviral Proteinase, Chain A"/>
    <property type="match status" value="1"/>
</dbReference>
<dbReference type="EMBL" id="HBDW01003464">
    <property type="protein sequence ID" value="CAD8218958.1"/>
    <property type="molecule type" value="Transcribed_RNA"/>
</dbReference>
<reference evidence="7" key="1">
    <citation type="submission" date="2020-10" db="EMBL/GenBank/DDBJ databases">
        <title>Unveiling of a novel bifunctional photoreceptor, Dualchrome1, isolated from a cosmopolitan green alga.</title>
        <authorList>
            <person name="Suzuki S."/>
            <person name="Kawachi M."/>
        </authorList>
    </citation>
    <scope>NUCLEOTIDE SEQUENCE</scope>
    <source>
        <strain evidence="7">NIES 2893</strain>
    </source>
</reference>
<keyword evidence="4" id="KW-0788">Thiol protease</keyword>
<dbReference type="GO" id="GO:0006508">
    <property type="term" value="P:proteolysis"/>
    <property type="evidence" value="ECO:0007669"/>
    <property type="project" value="UniProtKB-KW"/>
</dbReference>
<protein>
    <recommendedName>
        <fullName evidence="5">Ubiquitin-like protease family profile domain-containing protein</fullName>
    </recommendedName>
</protein>
<comment type="similarity">
    <text evidence="1">Belongs to the peptidase C48 family.</text>
</comment>
<name>A0A7R9SYH8_9CHLO</name>
<dbReference type="InterPro" id="IPR003653">
    <property type="entry name" value="Peptidase_C48_C"/>
</dbReference>
<dbReference type="Proteomes" id="UP000660262">
    <property type="component" value="Unassembled WGS sequence"/>
</dbReference>
<dbReference type="AlphaFoldDB" id="A0A7R9SYH8"/>
<sequence>MPAAATVVSFNDALLRTADVQLLDSGQWLNDNVVQYVIERFNANQLGFLSDSAVLVGGSVAYMLAYADDESVKSQVKALKVDEAQIVCALVNDSPFDDTSDYGMQGRDEGVGSHWSLLVFVAADDMFYHYDSLCGHAEDPPNRRRLSPSSSQESVALRIATALAPRLRGRRGRSLDDTCWAGNCISSGVPRQRDGWRCGWHSLATARAICNAMSACHGSSSSDAEALRCEVVQDVNNLCK</sequence>
<keyword evidence="3" id="KW-0378">Hydrolase</keyword>
<evidence type="ECO:0000313" key="6">
    <source>
        <dbReference type="EMBL" id="CAD8218958.1"/>
    </source>
</evidence>
<evidence type="ECO:0000313" key="7">
    <source>
        <dbReference type="EMBL" id="GHP01456.1"/>
    </source>
</evidence>
<evidence type="ECO:0000256" key="4">
    <source>
        <dbReference type="ARBA" id="ARBA00022807"/>
    </source>
</evidence>
<dbReference type="PROSITE" id="PS50600">
    <property type="entry name" value="ULP_PROTEASE"/>
    <property type="match status" value="1"/>
</dbReference>
<gene>
    <name evidence="6" type="ORF">PPRO1472_LOCUS2407</name>
    <name evidence="7" type="ORF">PPROV_000021200</name>
</gene>
<evidence type="ECO:0000256" key="1">
    <source>
        <dbReference type="ARBA" id="ARBA00005234"/>
    </source>
</evidence>